<evidence type="ECO:0000313" key="8">
    <source>
        <dbReference type="EMBL" id="MEJ8574148.1"/>
    </source>
</evidence>
<dbReference type="GO" id="GO:0000150">
    <property type="term" value="F:DNA strand exchange activity"/>
    <property type="evidence" value="ECO:0007669"/>
    <property type="project" value="InterPro"/>
</dbReference>
<evidence type="ECO:0000256" key="4">
    <source>
        <dbReference type="PIRSR" id="PIRSR606118-50"/>
    </source>
</evidence>
<feature type="active site" description="O-(5'-phospho-DNA)-serine intermediate" evidence="4 5">
    <location>
        <position position="11"/>
    </location>
</feature>
<feature type="domain" description="Recombinase" evidence="7">
    <location>
        <begin position="154"/>
        <end position="263"/>
    </location>
</feature>
<dbReference type="PROSITE" id="PS51736">
    <property type="entry name" value="RECOMBINASES_3"/>
    <property type="match status" value="1"/>
</dbReference>
<dbReference type="GO" id="GO:0003677">
    <property type="term" value="F:DNA binding"/>
    <property type="evidence" value="ECO:0007669"/>
    <property type="project" value="UniProtKB-KW"/>
</dbReference>
<dbReference type="InterPro" id="IPR006119">
    <property type="entry name" value="Resolv_N"/>
</dbReference>
<evidence type="ECO:0000256" key="5">
    <source>
        <dbReference type="PROSITE-ProRule" id="PRU10137"/>
    </source>
</evidence>
<evidence type="ECO:0000256" key="1">
    <source>
        <dbReference type="ARBA" id="ARBA00022908"/>
    </source>
</evidence>
<accession>A0AAW9RV20</accession>
<evidence type="ECO:0000259" key="6">
    <source>
        <dbReference type="PROSITE" id="PS51736"/>
    </source>
</evidence>
<comment type="caution">
    <text evidence="8">The sequence shown here is derived from an EMBL/GenBank/DDBJ whole genome shotgun (WGS) entry which is preliminary data.</text>
</comment>
<dbReference type="Proteomes" id="UP001378188">
    <property type="component" value="Unassembled WGS sequence"/>
</dbReference>
<dbReference type="CDD" id="cd00338">
    <property type="entry name" value="Ser_Recombinase"/>
    <property type="match status" value="1"/>
</dbReference>
<evidence type="ECO:0000313" key="9">
    <source>
        <dbReference type="Proteomes" id="UP001378188"/>
    </source>
</evidence>
<keyword evidence="3" id="KW-0233">DNA recombination</keyword>
<dbReference type="InterPro" id="IPR006118">
    <property type="entry name" value="Recombinase_CS"/>
</dbReference>
<protein>
    <submittedName>
        <fullName evidence="8">Recombinase family protein</fullName>
    </submittedName>
</protein>
<organism evidence="8 9">
    <name type="scientific">Microbaculum marinum</name>
    <dbReference type="NCBI Taxonomy" id="1764581"/>
    <lineage>
        <taxon>Bacteria</taxon>
        <taxon>Pseudomonadati</taxon>
        <taxon>Pseudomonadota</taxon>
        <taxon>Alphaproteobacteria</taxon>
        <taxon>Hyphomicrobiales</taxon>
        <taxon>Tepidamorphaceae</taxon>
        <taxon>Microbaculum</taxon>
    </lineage>
</organism>
<dbReference type="PROSITE" id="PS51737">
    <property type="entry name" value="RECOMBINASE_DNA_BIND"/>
    <property type="match status" value="1"/>
</dbReference>
<dbReference type="AlphaFoldDB" id="A0AAW9RV20"/>
<dbReference type="Pfam" id="PF13408">
    <property type="entry name" value="Zn_ribbon_recom"/>
    <property type="match status" value="1"/>
</dbReference>
<dbReference type="InterPro" id="IPR038109">
    <property type="entry name" value="DNA_bind_recomb_sf"/>
</dbReference>
<dbReference type="Pfam" id="PF07508">
    <property type="entry name" value="Recombinase"/>
    <property type="match status" value="1"/>
</dbReference>
<dbReference type="SMART" id="SM00857">
    <property type="entry name" value="Resolvase"/>
    <property type="match status" value="1"/>
</dbReference>
<evidence type="ECO:0000259" key="7">
    <source>
        <dbReference type="PROSITE" id="PS51737"/>
    </source>
</evidence>
<dbReference type="InterPro" id="IPR011109">
    <property type="entry name" value="DNA_bind_recombinase_dom"/>
</dbReference>
<dbReference type="PANTHER" id="PTHR30461:SF23">
    <property type="entry name" value="DNA RECOMBINASE-RELATED"/>
    <property type="match status" value="1"/>
</dbReference>
<dbReference type="InterPro" id="IPR036162">
    <property type="entry name" value="Resolvase-like_N_sf"/>
</dbReference>
<dbReference type="Pfam" id="PF00239">
    <property type="entry name" value="Resolvase"/>
    <property type="match status" value="1"/>
</dbReference>
<sequence>MKHCFGYVRVSSHKQGEGVSLDAQKDAILRFAEGNDIAIVRWFEEQQTAAKSGRPVFNQMLKSLKAGRAAGVVMHKIDRSARNFFDWAKIGELADNGIDIHFATESLDFRSRGGRLAANIQMAVAEDYVRNLRSEVLKGQRGQLERGYYPFSAPIGYLNNGKGQLKTIDPVKGPLVKLAFELYGSGQHSLHSLRNEIARRGLAKPSGQPLPKGSVEALLRNPFYAGIIRIRKTGEVYEGAHEPLISTELFERVTTIKAGKSGKKVTRHNHLFRGLFACGRCARSMIPERQKGHVYYRCQFPDCRRNCIREDALSDGIVDVLAATPLTDQAIAQIDTKAKVWTRKFDRGAKTQTCALQLAHLDARLERLEDAAIDQIIDAGSFARRKQKLLLEKAALQNAAREDARFHDNPLTIRKFLERLKSLAVHYEFAEPAEKREIVQIATSNRSVQDKNVTVEPSKWLRDTHDALGVLSCAHHRATSRTFSVGTCEPRSTKSEEHALQRLADLARSPNVARLFGLFMDSYGKAAFGKHDCQDGRDRL</sequence>
<name>A0AAW9RV20_9HYPH</name>
<dbReference type="GO" id="GO:0015074">
    <property type="term" value="P:DNA integration"/>
    <property type="evidence" value="ECO:0007669"/>
    <property type="project" value="UniProtKB-KW"/>
</dbReference>
<keyword evidence="1" id="KW-0229">DNA integration</keyword>
<feature type="domain" description="Resolvase/invertase-type recombinase catalytic" evidence="6">
    <location>
        <begin position="3"/>
        <end position="147"/>
    </location>
</feature>
<dbReference type="InterPro" id="IPR050639">
    <property type="entry name" value="SSR_resolvase"/>
</dbReference>
<dbReference type="Gene3D" id="3.90.1750.20">
    <property type="entry name" value="Putative Large Serine Recombinase, Chain B, Domain 2"/>
    <property type="match status" value="1"/>
</dbReference>
<evidence type="ECO:0000256" key="3">
    <source>
        <dbReference type="ARBA" id="ARBA00023172"/>
    </source>
</evidence>
<dbReference type="PROSITE" id="PS00397">
    <property type="entry name" value="RECOMBINASES_1"/>
    <property type="match status" value="1"/>
</dbReference>
<gene>
    <name evidence="8" type="ORF">V3328_21870</name>
</gene>
<keyword evidence="9" id="KW-1185">Reference proteome</keyword>
<keyword evidence="2" id="KW-0238">DNA-binding</keyword>
<dbReference type="InterPro" id="IPR025827">
    <property type="entry name" value="Zn_ribbon_recom_dom"/>
</dbReference>
<proteinExistence type="predicted"/>
<reference evidence="8 9" key="1">
    <citation type="submission" date="2024-02" db="EMBL/GenBank/DDBJ databases">
        <title>Genome analysis and characterization of Microbaculum marinisediminis sp. nov., isolated from marine sediment.</title>
        <authorList>
            <person name="Du Z.-J."/>
            <person name="Ye Y.-Q."/>
            <person name="Zhang Z.-R."/>
            <person name="Yuan S.-M."/>
            <person name="Zhang X.-Y."/>
        </authorList>
    </citation>
    <scope>NUCLEOTIDE SEQUENCE [LARGE SCALE GENOMIC DNA]</scope>
    <source>
        <strain evidence="8 9">SDUM1044001</strain>
    </source>
</reference>
<dbReference type="Gene3D" id="3.40.50.1390">
    <property type="entry name" value="Resolvase, N-terminal catalytic domain"/>
    <property type="match status" value="1"/>
</dbReference>
<dbReference type="PANTHER" id="PTHR30461">
    <property type="entry name" value="DNA-INVERTASE FROM LAMBDOID PROPHAGE"/>
    <property type="match status" value="1"/>
</dbReference>
<dbReference type="RefSeq" id="WP_340331849.1">
    <property type="nucleotide sequence ID" value="NZ_JAZHOF010000010.1"/>
</dbReference>
<dbReference type="SUPFAM" id="SSF53041">
    <property type="entry name" value="Resolvase-like"/>
    <property type="match status" value="1"/>
</dbReference>
<dbReference type="EMBL" id="JAZHOF010000010">
    <property type="protein sequence ID" value="MEJ8574148.1"/>
    <property type="molecule type" value="Genomic_DNA"/>
</dbReference>
<evidence type="ECO:0000256" key="2">
    <source>
        <dbReference type="ARBA" id="ARBA00023125"/>
    </source>
</evidence>